<feature type="compositionally biased region" description="Basic and acidic residues" evidence="1">
    <location>
        <begin position="161"/>
        <end position="175"/>
    </location>
</feature>
<feature type="region of interest" description="Disordered" evidence="1">
    <location>
        <begin position="141"/>
        <end position="191"/>
    </location>
</feature>
<dbReference type="PANTHER" id="PTHR47723:SF7">
    <property type="entry name" value="RNASE H FAMILY PROTEIN"/>
    <property type="match status" value="1"/>
</dbReference>
<dbReference type="InterPro" id="IPR002156">
    <property type="entry name" value="RNaseH_domain"/>
</dbReference>
<dbReference type="GO" id="GO:0003676">
    <property type="term" value="F:nucleic acid binding"/>
    <property type="evidence" value="ECO:0007669"/>
    <property type="project" value="InterPro"/>
</dbReference>
<dbReference type="Gramene" id="OIS96191">
    <property type="protein sequence ID" value="OIS96191"/>
    <property type="gene ID" value="A4A49_09538"/>
</dbReference>
<dbReference type="AlphaFoldDB" id="A0A1J6I6L4"/>
<feature type="compositionally biased region" description="Polar residues" evidence="1">
    <location>
        <begin position="218"/>
        <end position="230"/>
    </location>
</feature>
<dbReference type="InterPro" id="IPR012337">
    <property type="entry name" value="RNaseH-like_sf"/>
</dbReference>
<evidence type="ECO:0000259" key="2">
    <source>
        <dbReference type="Pfam" id="PF13456"/>
    </source>
</evidence>
<feature type="region of interest" description="Disordered" evidence="1">
    <location>
        <begin position="116"/>
        <end position="135"/>
    </location>
</feature>
<feature type="domain" description="RNase H type-1" evidence="2">
    <location>
        <begin position="271"/>
        <end position="382"/>
    </location>
</feature>
<dbReference type="Pfam" id="PF13456">
    <property type="entry name" value="RVT_3"/>
    <property type="match status" value="1"/>
</dbReference>
<organism evidence="3 4">
    <name type="scientific">Nicotiana attenuata</name>
    <name type="common">Coyote tobacco</name>
    <dbReference type="NCBI Taxonomy" id="49451"/>
    <lineage>
        <taxon>Eukaryota</taxon>
        <taxon>Viridiplantae</taxon>
        <taxon>Streptophyta</taxon>
        <taxon>Embryophyta</taxon>
        <taxon>Tracheophyta</taxon>
        <taxon>Spermatophyta</taxon>
        <taxon>Magnoliopsida</taxon>
        <taxon>eudicotyledons</taxon>
        <taxon>Gunneridae</taxon>
        <taxon>Pentapetalae</taxon>
        <taxon>asterids</taxon>
        <taxon>lamiids</taxon>
        <taxon>Solanales</taxon>
        <taxon>Solanaceae</taxon>
        <taxon>Nicotianoideae</taxon>
        <taxon>Nicotianeae</taxon>
        <taxon>Nicotiana</taxon>
    </lineage>
</organism>
<name>A0A1J6I6L4_NICAT</name>
<feature type="compositionally biased region" description="Polar residues" evidence="1">
    <location>
        <begin position="122"/>
        <end position="135"/>
    </location>
</feature>
<dbReference type="Gene3D" id="3.30.420.10">
    <property type="entry name" value="Ribonuclease H-like superfamily/Ribonuclease H"/>
    <property type="match status" value="1"/>
</dbReference>
<sequence>MDVATFGRTRPSTSKVRVEIDLTKPQVTRVYVGQEEETNPLKGFTQNIDYEHVPKYCMHCKLIGHSLVQCRAAIKKKSIEETEDKIEVEQTQASKQSDEEMEKTSNMISERKILEEEQEEQNQGSKSDTNQKQSQVLEINSERIKKDINTNTPVHQISKGGDQETRQSNNLKEDDATNEQSVKAFSPPPDLNLHDVVIQQVQEVIEKEVLSPRGPKISNRSTKKSTTAPNTRGLGPLGAYVNGNKKPENMRIRDCIKDEAWDVNTISSNITKRTAGIGGVVRNRNGDLIMAFAKALHFCTNNQTEVQAALYALNWCKQNNMTNCILEMDSLMTINMMKGVYKPSWELTDDIKYMTQIAHNLNIKVQHCYREGNESADALAKFGANSEMSTEARIFSQVCELPTEARGVYRMDRSQILMF</sequence>
<dbReference type="OMA" id="PENMRIR"/>
<keyword evidence="4" id="KW-1185">Reference proteome</keyword>
<gene>
    <name evidence="3" type="ORF">A4A49_09538</name>
</gene>
<accession>A0A1J6I6L4</accession>
<dbReference type="GO" id="GO:0004523">
    <property type="term" value="F:RNA-DNA hybrid ribonuclease activity"/>
    <property type="evidence" value="ECO:0007669"/>
    <property type="project" value="InterPro"/>
</dbReference>
<dbReference type="InterPro" id="IPR053151">
    <property type="entry name" value="RNase_H-like"/>
</dbReference>
<evidence type="ECO:0000313" key="3">
    <source>
        <dbReference type="EMBL" id="OIS96191.1"/>
    </source>
</evidence>
<evidence type="ECO:0000313" key="4">
    <source>
        <dbReference type="Proteomes" id="UP000187609"/>
    </source>
</evidence>
<dbReference type="InterPro" id="IPR036397">
    <property type="entry name" value="RNaseH_sf"/>
</dbReference>
<dbReference type="PANTHER" id="PTHR47723">
    <property type="entry name" value="OS05G0353850 PROTEIN"/>
    <property type="match status" value="1"/>
</dbReference>
<proteinExistence type="predicted"/>
<dbReference type="SUPFAM" id="SSF53098">
    <property type="entry name" value="Ribonuclease H-like"/>
    <property type="match status" value="1"/>
</dbReference>
<dbReference type="InterPro" id="IPR044730">
    <property type="entry name" value="RNase_H-like_dom_plant"/>
</dbReference>
<protein>
    <recommendedName>
        <fullName evidence="2">RNase H type-1 domain-containing protein</fullName>
    </recommendedName>
</protein>
<dbReference type="Proteomes" id="UP000187609">
    <property type="component" value="Unassembled WGS sequence"/>
</dbReference>
<dbReference type="EMBL" id="MJEQ01037194">
    <property type="protein sequence ID" value="OIS96191.1"/>
    <property type="molecule type" value="Genomic_DNA"/>
</dbReference>
<dbReference type="SMR" id="A0A1J6I6L4"/>
<comment type="caution">
    <text evidence="3">The sequence shown here is derived from an EMBL/GenBank/DDBJ whole genome shotgun (WGS) entry which is preliminary data.</text>
</comment>
<evidence type="ECO:0000256" key="1">
    <source>
        <dbReference type="SAM" id="MobiDB-lite"/>
    </source>
</evidence>
<dbReference type="CDD" id="cd06222">
    <property type="entry name" value="RNase_H_like"/>
    <property type="match status" value="1"/>
</dbReference>
<feature type="region of interest" description="Disordered" evidence="1">
    <location>
        <begin position="84"/>
        <end position="106"/>
    </location>
</feature>
<reference evidence="3" key="1">
    <citation type="submission" date="2016-11" db="EMBL/GenBank/DDBJ databases">
        <title>The genome of Nicotiana attenuata.</title>
        <authorList>
            <person name="Xu S."/>
            <person name="Brockmoeller T."/>
            <person name="Gaquerel E."/>
            <person name="Navarro A."/>
            <person name="Kuhl H."/>
            <person name="Gase K."/>
            <person name="Ling Z."/>
            <person name="Zhou W."/>
            <person name="Kreitzer C."/>
            <person name="Stanke M."/>
            <person name="Tang H."/>
            <person name="Lyons E."/>
            <person name="Pandey P."/>
            <person name="Pandey S.P."/>
            <person name="Timmermann B."/>
            <person name="Baldwin I.T."/>
        </authorList>
    </citation>
    <scope>NUCLEOTIDE SEQUENCE [LARGE SCALE GENOMIC DNA]</scope>
    <source>
        <strain evidence="3">UT</strain>
    </source>
</reference>
<feature type="region of interest" description="Disordered" evidence="1">
    <location>
        <begin position="213"/>
        <end position="242"/>
    </location>
</feature>